<dbReference type="Proteomes" id="UP000554482">
    <property type="component" value="Unassembled WGS sequence"/>
</dbReference>
<sequence length="94" mass="11107">MHVYIKNGLGPNNTLIVYFKFKDNDLDEHNVGFHKRHINSKANIQLILKPLQWRLISWKHDILPLDMVLVIEFWNVSRYIPPPRGMKARTDGET</sequence>
<comment type="caution">
    <text evidence="1">The sequence shown here is derived from an EMBL/GenBank/DDBJ whole genome shotgun (WGS) entry which is preliminary data.</text>
</comment>
<organism evidence="1 2">
    <name type="scientific">Thalictrum thalictroides</name>
    <name type="common">Rue-anemone</name>
    <name type="synonym">Anemone thalictroides</name>
    <dbReference type="NCBI Taxonomy" id="46969"/>
    <lineage>
        <taxon>Eukaryota</taxon>
        <taxon>Viridiplantae</taxon>
        <taxon>Streptophyta</taxon>
        <taxon>Embryophyta</taxon>
        <taxon>Tracheophyta</taxon>
        <taxon>Spermatophyta</taxon>
        <taxon>Magnoliopsida</taxon>
        <taxon>Ranunculales</taxon>
        <taxon>Ranunculaceae</taxon>
        <taxon>Thalictroideae</taxon>
        <taxon>Thalictrum</taxon>
    </lineage>
</organism>
<reference evidence="1 2" key="1">
    <citation type="submission" date="2020-06" db="EMBL/GenBank/DDBJ databases">
        <title>Transcriptomic and genomic resources for Thalictrum thalictroides and T. hernandezii: Facilitating candidate gene discovery in an emerging model plant lineage.</title>
        <authorList>
            <person name="Arias T."/>
            <person name="Riano-Pachon D.M."/>
            <person name="Di Stilio V.S."/>
        </authorList>
    </citation>
    <scope>NUCLEOTIDE SEQUENCE [LARGE SCALE GENOMIC DNA]</scope>
    <source>
        <strain evidence="2">cv. WT478/WT964</strain>
        <tissue evidence="1">Leaves</tissue>
    </source>
</reference>
<evidence type="ECO:0000313" key="1">
    <source>
        <dbReference type="EMBL" id="KAF5177915.1"/>
    </source>
</evidence>
<name>A0A7J6V0Z4_THATH</name>
<proteinExistence type="predicted"/>
<accession>A0A7J6V0Z4</accession>
<evidence type="ECO:0000313" key="2">
    <source>
        <dbReference type="Proteomes" id="UP000554482"/>
    </source>
</evidence>
<dbReference type="OrthoDB" id="1727555at2759"/>
<keyword evidence="2" id="KW-1185">Reference proteome</keyword>
<gene>
    <name evidence="1" type="ORF">FRX31_032498</name>
</gene>
<protein>
    <submittedName>
        <fullName evidence="1">Uncharacterized protein</fullName>
    </submittedName>
</protein>
<dbReference type="AlphaFoldDB" id="A0A7J6V0Z4"/>
<dbReference type="EMBL" id="JABWDY010040744">
    <property type="protein sequence ID" value="KAF5177915.1"/>
    <property type="molecule type" value="Genomic_DNA"/>
</dbReference>